<dbReference type="GO" id="GO:0005634">
    <property type="term" value="C:nucleus"/>
    <property type="evidence" value="ECO:0007669"/>
    <property type="project" value="InterPro"/>
</dbReference>
<feature type="region of interest" description="Disordered" evidence="1">
    <location>
        <begin position="228"/>
        <end position="260"/>
    </location>
</feature>
<evidence type="ECO:0000313" key="4">
    <source>
        <dbReference type="Proteomes" id="UP000590412"/>
    </source>
</evidence>
<dbReference type="EMBL" id="JABWAB010000005">
    <property type="protein sequence ID" value="KAF6051230.1"/>
    <property type="molecule type" value="Genomic_DNA"/>
</dbReference>
<comment type="caution">
    <text evidence="3">The sequence shown here is derived from an EMBL/GenBank/DDBJ whole genome shotgun (WGS) entry which is preliminary data.</text>
</comment>
<dbReference type="OrthoDB" id="4025958at2759"/>
<name>A0A8X7TBT4_CANPA</name>
<sequence length="260" mass="30377">MYELPTQWHYKAIEFVQPCDCIYGIVYDCTQLTCGFYFSNFETVWMEELDKQSLSKKASDLGIDSLSDEKLVLVLDTLAKNIPQKITFVDGPSLIAQFNLDFTWKFELKKQQPEVTIEFLCKLNFQQFANTSYLSYEIEQLKSISEAKESYAKFLELNFKQTHGEQLIKQYKKNNKEVLHLIGDFDQKRWEKKVREDYKRHRLQDLDSVKHDIEIAITTTWVANTKDKTPLTKDKTPLTEDGSQLPVQKLPQPTKKAPIA</sequence>
<protein>
    <submittedName>
        <fullName evidence="3">XLF (XRCC4-like factor) family protein</fullName>
    </submittedName>
</protein>
<dbReference type="Proteomes" id="UP000590412">
    <property type="component" value="Unassembled WGS sequence"/>
</dbReference>
<feature type="domain" description="XLF-like N-terminal" evidence="2">
    <location>
        <begin position="23"/>
        <end position="110"/>
    </location>
</feature>
<dbReference type="AlphaFoldDB" id="A0A8X7TBT4"/>
<dbReference type="Pfam" id="PF09302">
    <property type="entry name" value="XLF"/>
    <property type="match status" value="1"/>
</dbReference>
<dbReference type="InterPro" id="IPR015381">
    <property type="entry name" value="XLF-like_N"/>
</dbReference>
<gene>
    <name evidence="3" type="ORF">FOB60_003898</name>
</gene>
<dbReference type="GO" id="GO:0006302">
    <property type="term" value="P:double-strand break repair"/>
    <property type="evidence" value="ECO:0007669"/>
    <property type="project" value="InterPro"/>
</dbReference>
<proteinExistence type="predicted"/>
<reference evidence="3" key="1">
    <citation type="submission" date="2020-03" db="EMBL/GenBank/DDBJ databases">
        <title>FDA dAtabase for Regulatory Grade micrObial Sequences (FDA-ARGOS): Supporting development and validation of Infectious Disease Dx tests.</title>
        <authorList>
            <person name="Campos J."/>
            <person name="Goldberg B."/>
            <person name="Tallon L."/>
            <person name="Sadzewicz L."/>
            <person name="Vavikolanu K."/>
            <person name="Mehta A."/>
            <person name="Aluvathingal J."/>
            <person name="Nadendla S."/>
            <person name="Nandy P."/>
            <person name="Geyer C."/>
            <person name="Yan Y."/>
            <person name="Sichtig H."/>
        </authorList>
    </citation>
    <scope>NUCLEOTIDE SEQUENCE [LARGE SCALE GENOMIC DNA]</scope>
    <source>
        <strain evidence="3">FDAARGOS_652</strain>
    </source>
</reference>
<feature type="compositionally biased region" description="Basic and acidic residues" evidence="1">
    <location>
        <begin position="228"/>
        <end position="238"/>
    </location>
</feature>
<evidence type="ECO:0000313" key="3">
    <source>
        <dbReference type="EMBL" id="KAF6051230.1"/>
    </source>
</evidence>
<evidence type="ECO:0000256" key="1">
    <source>
        <dbReference type="SAM" id="MobiDB-lite"/>
    </source>
</evidence>
<organism evidence="3 4">
    <name type="scientific">Candida parapsilosis</name>
    <name type="common">Yeast</name>
    <dbReference type="NCBI Taxonomy" id="5480"/>
    <lineage>
        <taxon>Eukaryota</taxon>
        <taxon>Fungi</taxon>
        <taxon>Dikarya</taxon>
        <taxon>Ascomycota</taxon>
        <taxon>Saccharomycotina</taxon>
        <taxon>Pichiomycetes</taxon>
        <taxon>Debaryomycetaceae</taxon>
        <taxon>Candida/Lodderomyces clade</taxon>
        <taxon>Candida</taxon>
    </lineage>
</organism>
<evidence type="ECO:0000259" key="2">
    <source>
        <dbReference type="Pfam" id="PF09302"/>
    </source>
</evidence>
<accession>A0A8X7TBT4</accession>